<dbReference type="EMBL" id="UGPB01000001">
    <property type="protein sequence ID" value="STY29631.1"/>
    <property type="molecule type" value="Genomic_DNA"/>
</dbReference>
<proteinExistence type="predicted"/>
<dbReference type="OrthoDB" id="9761577at2"/>
<feature type="domain" description="Glycosyl hydrolase family 13 catalytic" evidence="1">
    <location>
        <begin position="16"/>
        <end position="611"/>
    </location>
</feature>
<dbReference type="Gene3D" id="3.20.20.80">
    <property type="entry name" value="Glycosidases"/>
    <property type="match status" value="4"/>
</dbReference>
<dbReference type="SUPFAM" id="SSF51445">
    <property type="entry name" value="(Trans)glycosidases"/>
    <property type="match status" value="1"/>
</dbReference>
<dbReference type="CDD" id="cd11336">
    <property type="entry name" value="AmyAc_MTSase"/>
    <property type="match status" value="1"/>
</dbReference>
<dbReference type="NCBIfam" id="TIGR02401">
    <property type="entry name" value="trehalose_TreY"/>
    <property type="match status" value="1"/>
</dbReference>
<sequence length="744" mass="86826">MHVPLSTYRIQLNKNFTLTQAATLVPYFKNLGISDLYLSPILQAQPGSLHGYDVTNPKQINSEIGGIEALRQLGHEVKKAGMGLCLDIVPNHMAATSHNAYWQDTLNQGVKSAYSDLFDIKWDISSKTKLVYRRFFDINELVCLRTENEKVFDWAHQFIFQLIQEELISGLRIDHIDGLREPLHYLKKLNNEIGKPFYIIAEKILGYDEKLPDMWPLSGTTGYDFLNEVNQIYIYPFGLSSINHFYDHAISNKETIKEIKIKCLKLVIQVLFKNEFDRLCQQLQNLLNARVDDLLLQFSSLMPVYRMYQEKDSIPFNKEIVEHITGQMNFADKNLLNLFKSLLLEEYPESFDEEKKQQWDHWRNDWEVFTGPVMAKGFEDTTCYNYFALLSVNEVGSAPQYFVSGGNTEKFHQYNQYKQQNFPYSLNTTSTHDTKRSEDVRARINVLSELYQEWNGLLTDWMQLNKAKKTSLNNKACPDVVDELLIYQSMLGIWPLSGTINIEERMKTFLVKAFRERKQNSSWINPNEDYENNAIRFMKNIIDDPQFMSSFLKFQNKVAFFGMFNSLSQLILKMTCPGIPDIYQGNETWCYHLVDPDNREMVHYQTLSKLHSEEPLINLINTWKDGRIKFNLTKQILFLRQQFKDIFLSGAYFPLEAKGQKSKHILSFIKKYNNEWIAVITCRWFSELISVDDNWNSGIFTDDAIALPGSFVSLLSAEPAKIRKNFLIREMLKELPFCILKNKD</sequence>
<dbReference type="GO" id="GO:0030980">
    <property type="term" value="P:alpha-glucan catabolic process"/>
    <property type="evidence" value="ECO:0007669"/>
    <property type="project" value="TreeGrafter"/>
</dbReference>
<accession>A0A378LZY6</accession>
<dbReference type="GO" id="GO:0047470">
    <property type="term" value="F:(1,4)-alpha-D-glucan 1-alpha-D-glucosylmutase activity"/>
    <property type="evidence" value="ECO:0007669"/>
    <property type="project" value="UniProtKB-EC"/>
</dbReference>
<dbReference type="SMART" id="SM00642">
    <property type="entry name" value="Aamy"/>
    <property type="match status" value="1"/>
</dbReference>
<dbReference type="InterPro" id="IPR006047">
    <property type="entry name" value="GH13_cat_dom"/>
</dbReference>
<evidence type="ECO:0000259" key="1">
    <source>
        <dbReference type="SMART" id="SM00642"/>
    </source>
</evidence>
<organism evidence="2 3">
    <name type="scientific">Legionella wadsworthii</name>
    <dbReference type="NCBI Taxonomy" id="28088"/>
    <lineage>
        <taxon>Bacteria</taxon>
        <taxon>Pseudomonadati</taxon>
        <taxon>Pseudomonadota</taxon>
        <taxon>Gammaproteobacteria</taxon>
        <taxon>Legionellales</taxon>
        <taxon>Legionellaceae</taxon>
        <taxon>Legionella</taxon>
    </lineage>
</organism>
<dbReference type="RefSeq" id="WP_031565198.1">
    <property type="nucleotide sequence ID" value="NZ_CAAAIS010000001.1"/>
</dbReference>
<dbReference type="STRING" id="1122170.GCA_000701265_00657"/>
<keyword evidence="2" id="KW-0413">Isomerase</keyword>
<dbReference type="InterPro" id="IPR017853">
    <property type="entry name" value="GH"/>
</dbReference>
<dbReference type="AlphaFoldDB" id="A0A378LZY6"/>
<dbReference type="Pfam" id="PF00128">
    <property type="entry name" value="Alpha-amylase"/>
    <property type="match status" value="1"/>
</dbReference>
<dbReference type="Proteomes" id="UP000255297">
    <property type="component" value="Unassembled WGS sequence"/>
</dbReference>
<dbReference type="GO" id="GO:0005992">
    <property type="term" value="P:trehalose biosynthetic process"/>
    <property type="evidence" value="ECO:0007669"/>
    <property type="project" value="TreeGrafter"/>
</dbReference>
<evidence type="ECO:0000313" key="2">
    <source>
        <dbReference type="EMBL" id="STY29631.1"/>
    </source>
</evidence>
<protein>
    <submittedName>
        <fullName evidence="2">Maltooligosyl trehalose synthase</fullName>
        <ecNumber evidence="2">5.4.99.15</ecNumber>
    </submittedName>
</protein>
<evidence type="ECO:0000313" key="3">
    <source>
        <dbReference type="Proteomes" id="UP000255297"/>
    </source>
</evidence>
<dbReference type="PANTHER" id="PTHR10357:SF216">
    <property type="entry name" value="MALTOOLIGOSYL TREHALOSE SYNTHASE-RELATED"/>
    <property type="match status" value="1"/>
</dbReference>
<gene>
    <name evidence="2" type="primary">treY</name>
    <name evidence="2" type="ORF">NCTC11532_01829</name>
</gene>
<name>A0A378LZY6_9GAMM</name>
<dbReference type="InterPro" id="IPR012767">
    <property type="entry name" value="Trehalose_TreY"/>
</dbReference>
<keyword evidence="3" id="KW-1185">Reference proteome</keyword>
<dbReference type="EC" id="5.4.99.15" evidence="2"/>
<reference evidence="2 3" key="1">
    <citation type="submission" date="2018-06" db="EMBL/GenBank/DDBJ databases">
        <authorList>
            <consortium name="Pathogen Informatics"/>
            <person name="Doyle S."/>
        </authorList>
    </citation>
    <scope>NUCLEOTIDE SEQUENCE [LARGE SCALE GENOMIC DNA]</scope>
    <source>
        <strain evidence="2 3">NCTC11532</strain>
    </source>
</reference>
<dbReference type="PANTHER" id="PTHR10357">
    <property type="entry name" value="ALPHA-AMYLASE FAMILY MEMBER"/>
    <property type="match status" value="1"/>
</dbReference>